<dbReference type="InterPro" id="IPR036397">
    <property type="entry name" value="RNaseH_sf"/>
</dbReference>
<protein>
    <submittedName>
        <fullName evidence="1">Transposon Ty3-I Gag-Pol polyprotein</fullName>
    </submittedName>
</protein>
<accession>A0A8X6Q343</accession>
<reference evidence="1" key="1">
    <citation type="submission" date="2020-08" db="EMBL/GenBank/DDBJ databases">
        <title>Multicomponent nature underlies the extraordinary mechanical properties of spider dragline silk.</title>
        <authorList>
            <person name="Kono N."/>
            <person name="Nakamura H."/>
            <person name="Mori M."/>
            <person name="Yoshida Y."/>
            <person name="Ohtoshi R."/>
            <person name="Malay A.D."/>
            <person name="Moran D.A.P."/>
            <person name="Tomita M."/>
            <person name="Numata K."/>
            <person name="Arakawa K."/>
        </authorList>
    </citation>
    <scope>NUCLEOTIDE SEQUENCE</scope>
</reference>
<dbReference type="PANTHER" id="PTHR38681:SF1">
    <property type="entry name" value="RETROVIRUS-RELATED POL POLYPROTEIN FROM TRANSPOSON 412-LIKE PROTEIN"/>
    <property type="match status" value="1"/>
</dbReference>
<gene>
    <name evidence="1" type="primary">TY3B-I_476</name>
    <name evidence="1" type="ORF">NPIL_394661</name>
</gene>
<dbReference type="PANTHER" id="PTHR38681">
    <property type="entry name" value="RETROVIRUS-RELATED POL POLYPROTEIN FROM TRANSPOSON 412-LIKE PROTEIN-RELATED"/>
    <property type="match status" value="1"/>
</dbReference>
<comment type="caution">
    <text evidence="1">The sequence shown here is derived from an EMBL/GenBank/DDBJ whole genome shotgun (WGS) entry which is preliminary data.</text>
</comment>
<dbReference type="Proteomes" id="UP000887013">
    <property type="component" value="Unassembled WGS sequence"/>
</dbReference>
<dbReference type="Gene3D" id="3.30.420.10">
    <property type="entry name" value="Ribonuclease H-like superfamily/Ribonuclease H"/>
    <property type="match status" value="1"/>
</dbReference>
<dbReference type="OrthoDB" id="422540at2759"/>
<organism evidence="1 2">
    <name type="scientific">Nephila pilipes</name>
    <name type="common">Giant wood spider</name>
    <name type="synonym">Nephila maculata</name>
    <dbReference type="NCBI Taxonomy" id="299642"/>
    <lineage>
        <taxon>Eukaryota</taxon>
        <taxon>Metazoa</taxon>
        <taxon>Ecdysozoa</taxon>
        <taxon>Arthropoda</taxon>
        <taxon>Chelicerata</taxon>
        <taxon>Arachnida</taxon>
        <taxon>Araneae</taxon>
        <taxon>Araneomorphae</taxon>
        <taxon>Entelegynae</taxon>
        <taxon>Araneoidea</taxon>
        <taxon>Nephilidae</taxon>
        <taxon>Nephila</taxon>
    </lineage>
</organism>
<proteinExistence type="predicted"/>
<dbReference type="GO" id="GO:0003676">
    <property type="term" value="F:nucleic acid binding"/>
    <property type="evidence" value="ECO:0007669"/>
    <property type="project" value="InterPro"/>
</dbReference>
<name>A0A8X6Q343_NEPPI</name>
<dbReference type="AlphaFoldDB" id="A0A8X6Q343"/>
<sequence length="255" mass="28845">MTCGYPILNTAEYTRISVFRCRSDSNHFISPQSNEAVERFHRLLKSALRARLPDSCLDAFPLVLLGIWTCYNDYMVATSAELVYGTALKLPGEFFSTSLPNASVPEFLQSLRCHVRALKPVLASRPSSCPVFISKDLFPSPCIFLRLDRVRRPLEPSYAGPYKVVKRTPKIFTLGIDGKQHTVSMVHLKPILLFPDTVNKVYPSVVPSSDIVTRFGRRSRPVVRFQSSMSSRLQWEYNGNLGSLTVPAYYHFTTM</sequence>
<dbReference type="EMBL" id="BMAW01076928">
    <property type="protein sequence ID" value="GFU03804.1"/>
    <property type="molecule type" value="Genomic_DNA"/>
</dbReference>
<evidence type="ECO:0000313" key="2">
    <source>
        <dbReference type="Proteomes" id="UP000887013"/>
    </source>
</evidence>
<evidence type="ECO:0000313" key="1">
    <source>
        <dbReference type="EMBL" id="GFU03804.1"/>
    </source>
</evidence>
<keyword evidence="2" id="KW-1185">Reference proteome</keyword>